<protein>
    <submittedName>
        <fullName evidence="1">Uncharacterized protein</fullName>
    </submittedName>
</protein>
<keyword evidence="2" id="KW-1185">Reference proteome</keyword>
<dbReference type="EMBL" id="JAHEPS010000005">
    <property type="protein sequence ID" value="MBT1445587.1"/>
    <property type="molecule type" value="Genomic_DNA"/>
</dbReference>
<reference evidence="1 2" key="1">
    <citation type="submission" date="2021-05" db="EMBL/GenBank/DDBJ databases">
        <title>Shewanella sp. JM162201.</title>
        <authorList>
            <person name="Xu S."/>
            <person name="Li A."/>
        </authorList>
    </citation>
    <scope>NUCLEOTIDE SEQUENCE [LARGE SCALE GENOMIC DNA]</scope>
    <source>
        <strain evidence="1 2">JM162201</strain>
    </source>
</reference>
<sequence length="162" mass="16502">MQLHPAQQSIWQTRGNLSPAAAFSASSPAPGIFSSANEPLANGSAAQASVAQASASAEAQAALTAAGPGSSASSNGISAAAYSSGLSPQLSSTELAAKLPSARGVSASSLFSEYLSKQQGEKNSVDYDKPTQSRAAISEYLLNQHAQRRDEIRAMVGVDLYA</sequence>
<comment type="caution">
    <text evidence="1">The sequence shown here is derived from an EMBL/GenBank/DDBJ whole genome shotgun (WGS) entry which is preliminary data.</text>
</comment>
<dbReference type="Proteomes" id="UP001195903">
    <property type="component" value="Unassembled WGS sequence"/>
</dbReference>
<organism evidence="1 2">
    <name type="scientific">Shewanella jiangmenensis</name>
    <dbReference type="NCBI Taxonomy" id="2837387"/>
    <lineage>
        <taxon>Bacteria</taxon>
        <taxon>Pseudomonadati</taxon>
        <taxon>Pseudomonadota</taxon>
        <taxon>Gammaproteobacteria</taxon>
        <taxon>Alteromonadales</taxon>
        <taxon>Shewanellaceae</taxon>
        <taxon>Shewanella</taxon>
    </lineage>
</organism>
<dbReference type="RefSeq" id="WP_214507780.1">
    <property type="nucleotide sequence ID" value="NZ_JAHEPS010000005.1"/>
</dbReference>
<evidence type="ECO:0000313" key="1">
    <source>
        <dbReference type="EMBL" id="MBT1445587.1"/>
    </source>
</evidence>
<evidence type="ECO:0000313" key="2">
    <source>
        <dbReference type="Proteomes" id="UP001195903"/>
    </source>
</evidence>
<proteinExistence type="predicted"/>
<accession>A0ABS5V551</accession>
<name>A0ABS5V551_9GAMM</name>
<gene>
    <name evidence="1" type="ORF">KJI95_13780</name>
</gene>